<dbReference type="AlphaFoldDB" id="A0AAV6PYL0"/>
<evidence type="ECO:0000256" key="2">
    <source>
        <dbReference type="ARBA" id="ARBA00022475"/>
    </source>
</evidence>
<proteinExistence type="predicted"/>
<protein>
    <submittedName>
        <fullName evidence="11">P2Y purinoceptor 13-like</fullName>
    </submittedName>
</protein>
<feature type="transmembrane region" description="Helical" evidence="9">
    <location>
        <begin position="19"/>
        <end position="42"/>
    </location>
</feature>
<dbReference type="InterPro" id="IPR000276">
    <property type="entry name" value="GPCR_Rhodpsn"/>
</dbReference>
<evidence type="ECO:0000256" key="8">
    <source>
        <dbReference type="ARBA" id="ARBA00023224"/>
    </source>
</evidence>
<evidence type="ECO:0000313" key="11">
    <source>
        <dbReference type="EMBL" id="KAG7478567.1"/>
    </source>
</evidence>
<dbReference type="GO" id="GO:0045028">
    <property type="term" value="F:G protein-coupled purinergic nucleotide receptor activity"/>
    <property type="evidence" value="ECO:0007669"/>
    <property type="project" value="TreeGrafter"/>
</dbReference>
<evidence type="ECO:0000259" key="10">
    <source>
        <dbReference type="PROSITE" id="PS50262"/>
    </source>
</evidence>
<dbReference type="SUPFAM" id="SSF81321">
    <property type="entry name" value="Family A G protein-coupled receptor-like"/>
    <property type="match status" value="1"/>
</dbReference>
<comment type="caution">
    <text evidence="11">The sequence shown here is derived from an EMBL/GenBank/DDBJ whole genome shotgun (WGS) entry which is preliminary data.</text>
</comment>
<sequence>MMSTDHSPSLSSGHQTGNVAFVCSYFLLFVIALLFNSVSAWVSLHLRSTSTFIVYLKNLVAADLLVTLCLPLIAVSKLPGASVEVVSFTCRYTFVIYFSCLYITLALMGLISLDRYFKVVRPYGRLLGQSVMFSLVLSTSVWIVIFGSTAVPTLILASQVPFNRTEDVCAFVFSPGGQALHRFVVLFTNILFWLISLVIGFCYICITLKVLQSFRNSASNNSQGSRKTKLRVFLILLEFVLCFVPLHLLRIPNTLIKLFHSDYGVANEPNLLSDLFLWMSTANVCLDPLLYISLCKEYRNKLVDMMEAAGICVGLCSSEKQDDSQDTSQ</sequence>
<feature type="transmembrane region" description="Helical" evidence="9">
    <location>
        <begin position="232"/>
        <end position="251"/>
    </location>
</feature>
<accession>A0AAV6PYL0</accession>
<keyword evidence="4 9" id="KW-1133">Transmembrane helix</keyword>
<feature type="transmembrane region" description="Helical" evidence="9">
    <location>
        <begin position="54"/>
        <end position="74"/>
    </location>
</feature>
<comment type="subcellular location">
    <subcellularLocation>
        <location evidence="1">Cell membrane</location>
        <topology evidence="1">Multi-pass membrane protein</topology>
    </subcellularLocation>
</comment>
<keyword evidence="6 9" id="KW-0472">Membrane</keyword>
<evidence type="ECO:0000313" key="12">
    <source>
        <dbReference type="Proteomes" id="UP000693946"/>
    </source>
</evidence>
<evidence type="ECO:0000256" key="6">
    <source>
        <dbReference type="ARBA" id="ARBA00023136"/>
    </source>
</evidence>
<keyword evidence="2" id="KW-1003">Cell membrane</keyword>
<dbReference type="EMBL" id="JAGKHQ010000020">
    <property type="protein sequence ID" value="KAG7478567.1"/>
    <property type="molecule type" value="Genomic_DNA"/>
</dbReference>
<name>A0AAV6PYL0_SOLSE</name>
<dbReference type="PANTHER" id="PTHR24233:SF10">
    <property type="entry name" value="P2Y PURINOCEPTOR 13"/>
    <property type="match status" value="1"/>
</dbReference>
<evidence type="ECO:0000256" key="9">
    <source>
        <dbReference type="SAM" id="Phobius"/>
    </source>
</evidence>
<evidence type="ECO:0000256" key="3">
    <source>
        <dbReference type="ARBA" id="ARBA00022692"/>
    </source>
</evidence>
<dbReference type="InterPro" id="IPR017452">
    <property type="entry name" value="GPCR_Rhodpsn_7TM"/>
</dbReference>
<evidence type="ECO:0000256" key="7">
    <source>
        <dbReference type="ARBA" id="ARBA00023170"/>
    </source>
</evidence>
<dbReference type="PROSITE" id="PS50262">
    <property type="entry name" value="G_PROTEIN_RECEP_F1_2"/>
    <property type="match status" value="1"/>
</dbReference>
<keyword evidence="12" id="KW-1185">Reference proteome</keyword>
<dbReference type="PANTHER" id="PTHR24233">
    <property type="entry name" value="P2Y PURINOCEPTOR-RELATED G-PROTEIN COUPLED RECEPTOR"/>
    <property type="match status" value="1"/>
</dbReference>
<keyword evidence="8" id="KW-0807">Transducer</keyword>
<evidence type="ECO:0000256" key="4">
    <source>
        <dbReference type="ARBA" id="ARBA00022989"/>
    </source>
</evidence>
<keyword evidence="7" id="KW-0675">Receptor</keyword>
<dbReference type="GO" id="GO:0005886">
    <property type="term" value="C:plasma membrane"/>
    <property type="evidence" value="ECO:0007669"/>
    <property type="project" value="UniProtKB-SubCell"/>
</dbReference>
<feature type="transmembrane region" description="Helical" evidence="9">
    <location>
        <begin position="133"/>
        <end position="157"/>
    </location>
</feature>
<keyword evidence="3 9" id="KW-0812">Transmembrane</keyword>
<reference evidence="11 12" key="1">
    <citation type="journal article" date="2021" name="Sci. Rep.">
        <title>Chromosome anchoring in Senegalese sole (Solea senegalensis) reveals sex-associated markers and genome rearrangements in flatfish.</title>
        <authorList>
            <person name="Guerrero-Cozar I."/>
            <person name="Gomez-Garrido J."/>
            <person name="Berbel C."/>
            <person name="Martinez-Blanch J.F."/>
            <person name="Alioto T."/>
            <person name="Claros M.G."/>
            <person name="Gagnaire P.A."/>
            <person name="Manchado M."/>
        </authorList>
    </citation>
    <scope>NUCLEOTIDE SEQUENCE [LARGE SCALE GENOMIC DNA]</scope>
    <source>
        <strain evidence="11">Sse05_10M</strain>
    </source>
</reference>
<dbReference type="PROSITE" id="PS00237">
    <property type="entry name" value="G_PROTEIN_RECEP_F1_1"/>
    <property type="match status" value="1"/>
</dbReference>
<keyword evidence="5" id="KW-0297">G-protein coupled receptor</keyword>
<organism evidence="11 12">
    <name type="scientific">Solea senegalensis</name>
    <name type="common">Senegalese sole</name>
    <dbReference type="NCBI Taxonomy" id="28829"/>
    <lineage>
        <taxon>Eukaryota</taxon>
        <taxon>Metazoa</taxon>
        <taxon>Chordata</taxon>
        <taxon>Craniata</taxon>
        <taxon>Vertebrata</taxon>
        <taxon>Euteleostomi</taxon>
        <taxon>Actinopterygii</taxon>
        <taxon>Neopterygii</taxon>
        <taxon>Teleostei</taxon>
        <taxon>Neoteleostei</taxon>
        <taxon>Acanthomorphata</taxon>
        <taxon>Carangaria</taxon>
        <taxon>Pleuronectiformes</taxon>
        <taxon>Pleuronectoidei</taxon>
        <taxon>Soleidae</taxon>
        <taxon>Solea</taxon>
    </lineage>
</organism>
<gene>
    <name evidence="11" type="ORF">JOB18_002399</name>
</gene>
<evidence type="ECO:0000256" key="5">
    <source>
        <dbReference type="ARBA" id="ARBA00023040"/>
    </source>
</evidence>
<feature type="transmembrane region" description="Helical" evidence="9">
    <location>
        <begin position="190"/>
        <end position="211"/>
    </location>
</feature>
<feature type="transmembrane region" description="Helical" evidence="9">
    <location>
        <begin position="94"/>
        <end position="113"/>
    </location>
</feature>
<evidence type="ECO:0000256" key="1">
    <source>
        <dbReference type="ARBA" id="ARBA00004651"/>
    </source>
</evidence>
<dbReference type="Pfam" id="PF00001">
    <property type="entry name" value="7tm_1"/>
    <property type="match status" value="1"/>
</dbReference>
<dbReference type="Proteomes" id="UP000693946">
    <property type="component" value="Linkage Group LG8"/>
</dbReference>
<feature type="domain" description="G-protein coupled receptors family 1 profile" evidence="10">
    <location>
        <begin position="26"/>
        <end position="291"/>
    </location>
</feature>